<keyword evidence="2" id="KW-1185">Reference proteome</keyword>
<dbReference type="PROSITE" id="PS51257">
    <property type="entry name" value="PROKAR_LIPOPROTEIN"/>
    <property type="match status" value="1"/>
</dbReference>
<organism evidence="1 2">
    <name type="scientific">Sphingobacterium alkalisoli</name>
    <dbReference type="NCBI Taxonomy" id="1874115"/>
    <lineage>
        <taxon>Bacteria</taxon>
        <taxon>Pseudomonadati</taxon>
        <taxon>Bacteroidota</taxon>
        <taxon>Sphingobacteriia</taxon>
        <taxon>Sphingobacteriales</taxon>
        <taxon>Sphingobacteriaceae</taxon>
        <taxon>Sphingobacterium</taxon>
    </lineage>
</organism>
<evidence type="ECO:0000313" key="2">
    <source>
        <dbReference type="Proteomes" id="UP000309872"/>
    </source>
</evidence>
<dbReference type="EMBL" id="SUKA01000002">
    <property type="protein sequence ID" value="TJY66644.1"/>
    <property type="molecule type" value="Genomic_DNA"/>
</dbReference>
<sequence>MQKQLYKLYGAIFFITVLVVSCQRTEDPCANLLSEGMPNQIGVIFLDKETGESLFKIHDIDVSSIKVTNAVTGEIHKSAGLIYNPGGRPTPNNGIVRLVGIPETEGEHSYKIQMDDFGSIVIAYTSIKKENKTNDPCSSPYYYSITDIRIVDHPFSVFEYEGKTFPEIVVVEL</sequence>
<evidence type="ECO:0000313" key="1">
    <source>
        <dbReference type="EMBL" id="TJY66644.1"/>
    </source>
</evidence>
<gene>
    <name evidence="1" type="ORF">FAZ19_06915</name>
</gene>
<comment type="caution">
    <text evidence="1">The sequence shown here is derived from an EMBL/GenBank/DDBJ whole genome shotgun (WGS) entry which is preliminary data.</text>
</comment>
<proteinExistence type="predicted"/>
<protein>
    <submittedName>
        <fullName evidence="1">Uncharacterized protein</fullName>
    </submittedName>
</protein>
<dbReference type="RefSeq" id="WP_136819992.1">
    <property type="nucleotide sequence ID" value="NZ_BMJX01000002.1"/>
</dbReference>
<reference evidence="1 2" key="1">
    <citation type="submission" date="2019-04" db="EMBL/GenBank/DDBJ databases">
        <title>Sphingobacterium olei sp. nov., isolated from oil-contaminated soil.</title>
        <authorList>
            <person name="Liu B."/>
        </authorList>
    </citation>
    <scope>NUCLEOTIDE SEQUENCE [LARGE SCALE GENOMIC DNA]</scope>
    <source>
        <strain evidence="1 2">Y3L14</strain>
    </source>
</reference>
<dbReference type="AlphaFoldDB" id="A0A4U0H5Y9"/>
<dbReference type="Proteomes" id="UP000309872">
    <property type="component" value="Unassembled WGS sequence"/>
</dbReference>
<name>A0A4U0H5Y9_9SPHI</name>
<accession>A0A4U0H5Y9</accession>
<dbReference type="OrthoDB" id="663862at2"/>